<dbReference type="Pfam" id="PF17844">
    <property type="entry name" value="SCP_3"/>
    <property type="match status" value="1"/>
</dbReference>
<reference evidence="3" key="1">
    <citation type="journal article" date="2019" name="Int. J. Syst. Evol. Microbiol.">
        <title>The Global Catalogue of Microorganisms (GCM) 10K type strain sequencing project: providing services to taxonomists for standard genome sequencing and annotation.</title>
        <authorList>
            <consortium name="The Broad Institute Genomics Platform"/>
            <consortium name="The Broad Institute Genome Sequencing Center for Infectious Disease"/>
            <person name="Wu L."/>
            <person name="Ma J."/>
        </authorList>
    </citation>
    <scope>NUCLEOTIDE SEQUENCE [LARGE SCALE GENOMIC DNA]</scope>
    <source>
        <strain evidence="3">2902at01</strain>
    </source>
</reference>
<dbReference type="SUPFAM" id="SSF55718">
    <property type="entry name" value="SCP-like"/>
    <property type="match status" value="1"/>
</dbReference>
<organism evidence="2 3">
    <name type="scientific">Micromonospora zhanjiangensis</name>
    <dbReference type="NCBI Taxonomy" id="1522057"/>
    <lineage>
        <taxon>Bacteria</taxon>
        <taxon>Bacillati</taxon>
        <taxon>Actinomycetota</taxon>
        <taxon>Actinomycetes</taxon>
        <taxon>Micromonosporales</taxon>
        <taxon>Micromonosporaceae</taxon>
        <taxon>Micromonospora</taxon>
    </lineage>
</organism>
<name>A0ABV8KUI8_9ACTN</name>
<dbReference type="EMBL" id="JBHSBN010000027">
    <property type="protein sequence ID" value="MFC4109664.1"/>
    <property type="molecule type" value="Genomic_DNA"/>
</dbReference>
<gene>
    <name evidence="2" type="ORF">ACFOX0_27495</name>
</gene>
<protein>
    <submittedName>
        <fullName evidence="2">Sterol carrier family protein</fullName>
    </submittedName>
</protein>
<proteinExistence type="predicted"/>
<sequence>MSSPYSKSAAVAAVIAALDDGRTPQADALRAAVRALLTEFARRVPGRTVEVRVPPYGAVQCVAGPRHTRGNPPNVVQLDPVTWVELVTGRLSWADALAAGRVSASGNRADLSAYLPLPELDRIDDR</sequence>
<accession>A0ABV8KUI8</accession>
<dbReference type="Gene3D" id="3.30.1050.40">
    <property type="match status" value="1"/>
</dbReference>
<dbReference type="Proteomes" id="UP001595868">
    <property type="component" value="Unassembled WGS sequence"/>
</dbReference>
<evidence type="ECO:0000259" key="1">
    <source>
        <dbReference type="Pfam" id="PF17844"/>
    </source>
</evidence>
<keyword evidence="3" id="KW-1185">Reference proteome</keyword>
<evidence type="ECO:0000313" key="2">
    <source>
        <dbReference type="EMBL" id="MFC4109664.1"/>
    </source>
</evidence>
<feature type="domain" description="Bacterial SCP orthologue" evidence="1">
    <location>
        <begin position="28"/>
        <end position="117"/>
    </location>
</feature>
<dbReference type="InterPro" id="IPR041629">
    <property type="entry name" value="SCP_3"/>
</dbReference>
<dbReference type="RefSeq" id="WP_377551334.1">
    <property type="nucleotide sequence ID" value="NZ_JBHSBN010000027.1"/>
</dbReference>
<dbReference type="InterPro" id="IPR036527">
    <property type="entry name" value="SCP2_sterol-bd_dom_sf"/>
</dbReference>
<evidence type="ECO:0000313" key="3">
    <source>
        <dbReference type="Proteomes" id="UP001595868"/>
    </source>
</evidence>
<comment type="caution">
    <text evidence="2">The sequence shown here is derived from an EMBL/GenBank/DDBJ whole genome shotgun (WGS) entry which is preliminary data.</text>
</comment>